<reference evidence="7 8" key="1">
    <citation type="journal article" date="2016" name="Nat. Commun.">
        <title>Thousands of microbial genomes shed light on interconnected biogeochemical processes in an aquifer system.</title>
        <authorList>
            <person name="Anantharaman K."/>
            <person name="Brown C.T."/>
            <person name="Hug L.A."/>
            <person name="Sharon I."/>
            <person name="Castelle C.J."/>
            <person name="Probst A.J."/>
            <person name="Thomas B.C."/>
            <person name="Singh A."/>
            <person name="Wilkins M.J."/>
            <person name="Karaoz U."/>
            <person name="Brodie E.L."/>
            <person name="Williams K.H."/>
            <person name="Hubbard S.S."/>
            <person name="Banfield J.F."/>
        </authorList>
    </citation>
    <scope>NUCLEOTIDE SEQUENCE [LARGE SCALE GENOMIC DNA]</scope>
</reference>
<dbReference type="InterPro" id="IPR022657">
    <property type="entry name" value="De-COase2_CS"/>
</dbReference>
<dbReference type="PANTHER" id="PTHR11482">
    <property type="entry name" value="ARGININE/DIAMINOPIMELATE/ORNITHINE DECARBOXYLASE"/>
    <property type="match status" value="1"/>
</dbReference>
<evidence type="ECO:0000256" key="5">
    <source>
        <dbReference type="PIRSR" id="PIRSR600183-50"/>
    </source>
</evidence>
<dbReference type="FunFam" id="3.20.20.10:FF:000008">
    <property type="entry name" value="Ornithine decarboxylase"/>
    <property type="match status" value="1"/>
</dbReference>
<dbReference type="Proteomes" id="UP000178534">
    <property type="component" value="Unassembled WGS sequence"/>
</dbReference>
<dbReference type="PRINTS" id="PR01182">
    <property type="entry name" value="ORNDCRBXLASE"/>
</dbReference>
<dbReference type="PROSITE" id="PS00879">
    <property type="entry name" value="ODR_DC_2_2"/>
    <property type="match status" value="1"/>
</dbReference>
<organism evidence="7 8">
    <name type="scientific">Candidatus Lloydbacteria bacterium RIFCSPLOWO2_01_FULL_50_20</name>
    <dbReference type="NCBI Taxonomy" id="1798665"/>
    <lineage>
        <taxon>Bacteria</taxon>
        <taxon>Candidatus Lloydiibacteriota</taxon>
    </lineage>
</organism>
<evidence type="ECO:0000256" key="2">
    <source>
        <dbReference type="ARBA" id="ARBA00008872"/>
    </source>
</evidence>
<dbReference type="Pfam" id="PF02784">
    <property type="entry name" value="Orn_Arg_deC_N"/>
    <property type="match status" value="1"/>
</dbReference>
<dbReference type="EMBL" id="MHLP01000020">
    <property type="protein sequence ID" value="OGZ12637.1"/>
    <property type="molecule type" value="Genomic_DNA"/>
</dbReference>
<dbReference type="InterPro" id="IPR029066">
    <property type="entry name" value="PLP-binding_barrel"/>
</dbReference>
<evidence type="ECO:0000256" key="4">
    <source>
        <dbReference type="ARBA" id="ARBA00023239"/>
    </source>
</evidence>
<dbReference type="GO" id="GO:0033387">
    <property type="term" value="P:putrescine biosynthetic process from arginine, via ornithine"/>
    <property type="evidence" value="ECO:0007669"/>
    <property type="project" value="TreeGrafter"/>
</dbReference>
<accession>A0A1G2DG49</accession>
<gene>
    <name evidence="7" type="ORF">A2942_03370</name>
</gene>
<dbReference type="InterPro" id="IPR009006">
    <property type="entry name" value="Ala_racemase/Decarboxylase_C"/>
</dbReference>
<dbReference type="Gene3D" id="2.40.37.10">
    <property type="entry name" value="Lyase, Ornithine Decarboxylase, Chain A, domain 1"/>
    <property type="match status" value="1"/>
</dbReference>
<dbReference type="InterPro" id="IPR022644">
    <property type="entry name" value="De-COase2_N"/>
</dbReference>
<evidence type="ECO:0000313" key="8">
    <source>
        <dbReference type="Proteomes" id="UP000178534"/>
    </source>
</evidence>
<dbReference type="FunFam" id="2.40.37.10:FF:000004">
    <property type="entry name" value="Ornithine decarboxylase"/>
    <property type="match status" value="1"/>
</dbReference>
<dbReference type="GO" id="GO:0005737">
    <property type="term" value="C:cytoplasm"/>
    <property type="evidence" value="ECO:0007669"/>
    <property type="project" value="TreeGrafter"/>
</dbReference>
<comment type="caution">
    <text evidence="7">The sequence shown here is derived from an EMBL/GenBank/DDBJ whole genome shotgun (WGS) entry which is preliminary data.</text>
</comment>
<comment type="similarity">
    <text evidence="2">Belongs to the Orn/Lys/Arg decarboxylase class-II family.</text>
</comment>
<evidence type="ECO:0000259" key="6">
    <source>
        <dbReference type="Pfam" id="PF02784"/>
    </source>
</evidence>
<sequence>MGNKSRPSELITPDELARIIAFTKDKETPCLVIDLKKVAEKYDELVRVMSGAKIYYAVKANPLDEVIKLFRDRGAYFDVASRFEIDQLLGLDVPPERMSYGNTIKKEVDIIYAYRKGIRLYTTDSRSDIEKLSRSAPGAKVNFRLLLDGSGADWPLSKKFGAHPDMVYKLVKFAKKSGLMPYGISFHVGSQQRDIGQWDNAIALVRYLFDALKNDGIRLNAINLGGGFPAQYLKPTDSVLSYADSIIGYLREDFPDGGLDIIVEPGRSLVADAGIIVTEVVLISKKSERNRMRWIYLDVGKFNGLIETIGEAIKYPIVFAGRDGKEEWSEVVLAGPTCDSADILYEDYKYKVPNNLKEGERVYILTAGAYTMSYSSVGFNGFPPIATHILQ</sequence>
<feature type="modified residue" description="N6-(pyridoxal phosphate)lysine" evidence="5">
    <location>
        <position position="59"/>
    </location>
</feature>
<dbReference type="AlphaFoldDB" id="A0A1G2DG49"/>
<dbReference type="SUPFAM" id="SSF50621">
    <property type="entry name" value="Alanine racemase C-terminal domain-like"/>
    <property type="match status" value="1"/>
</dbReference>
<dbReference type="STRING" id="1798665.A2942_03370"/>
<dbReference type="GO" id="GO:0004586">
    <property type="term" value="F:ornithine decarboxylase activity"/>
    <property type="evidence" value="ECO:0007669"/>
    <property type="project" value="TreeGrafter"/>
</dbReference>
<evidence type="ECO:0000256" key="3">
    <source>
        <dbReference type="ARBA" id="ARBA00022898"/>
    </source>
</evidence>
<evidence type="ECO:0000313" key="7">
    <source>
        <dbReference type="EMBL" id="OGZ12637.1"/>
    </source>
</evidence>
<dbReference type="PRINTS" id="PR01179">
    <property type="entry name" value="ODADCRBXLASE"/>
</dbReference>
<dbReference type="SUPFAM" id="SSF51419">
    <property type="entry name" value="PLP-binding barrel"/>
    <property type="match status" value="1"/>
</dbReference>
<keyword evidence="4" id="KW-0456">Lyase</keyword>
<dbReference type="CDD" id="cd00622">
    <property type="entry name" value="PLPDE_III_ODC"/>
    <property type="match status" value="1"/>
</dbReference>
<dbReference type="InterPro" id="IPR000183">
    <property type="entry name" value="Orn/DAP/Arg_de-COase"/>
</dbReference>
<keyword evidence="3 5" id="KW-0663">Pyridoxal phosphate</keyword>
<proteinExistence type="inferred from homology"/>
<dbReference type="PANTHER" id="PTHR11482:SF6">
    <property type="entry name" value="ORNITHINE DECARBOXYLASE 1-RELATED"/>
    <property type="match status" value="1"/>
</dbReference>
<evidence type="ECO:0000256" key="1">
    <source>
        <dbReference type="ARBA" id="ARBA00001933"/>
    </source>
</evidence>
<dbReference type="Gene3D" id="3.20.20.10">
    <property type="entry name" value="Alanine racemase"/>
    <property type="match status" value="1"/>
</dbReference>
<name>A0A1G2DG49_9BACT</name>
<feature type="domain" description="Orn/DAP/Arg decarboxylase 2 N-terminal" evidence="6">
    <location>
        <begin position="36"/>
        <end position="271"/>
    </location>
</feature>
<protein>
    <submittedName>
        <fullName evidence="7">Ornithine decarboxylase</fullName>
    </submittedName>
</protein>
<comment type="cofactor">
    <cofactor evidence="1 5">
        <name>pyridoxal 5'-phosphate</name>
        <dbReference type="ChEBI" id="CHEBI:597326"/>
    </cofactor>
</comment>
<dbReference type="InterPro" id="IPR002433">
    <property type="entry name" value="Orn_de-COase"/>
</dbReference>
<feature type="active site" description="Proton donor" evidence="5">
    <location>
        <position position="338"/>
    </location>
</feature>